<comment type="subcellular location">
    <subcellularLocation>
        <location evidence="1">Membrane</location>
        <topology evidence="1">Multi-pass membrane protein</topology>
    </subcellularLocation>
</comment>
<dbReference type="Pfam" id="PF13813">
    <property type="entry name" value="MBOAT_2"/>
    <property type="match status" value="1"/>
</dbReference>
<proteinExistence type="predicted"/>
<evidence type="ECO:0000256" key="2">
    <source>
        <dbReference type="ARBA" id="ARBA00022692"/>
    </source>
</evidence>
<evidence type="ECO:0000256" key="5">
    <source>
        <dbReference type="SAM" id="MobiDB-lite"/>
    </source>
</evidence>
<evidence type="ECO:0000256" key="3">
    <source>
        <dbReference type="ARBA" id="ARBA00022989"/>
    </source>
</evidence>
<feature type="domain" description="Wax synthase" evidence="7">
    <location>
        <begin position="275"/>
        <end position="361"/>
    </location>
</feature>
<accession>A0ABR3R9U3</accession>
<dbReference type="Proteomes" id="UP001521222">
    <property type="component" value="Unassembled WGS sequence"/>
</dbReference>
<feature type="transmembrane region" description="Helical" evidence="6">
    <location>
        <begin position="387"/>
        <end position="405"/>
    </location>
</feature>
<dbReference type="InterPro" id="IPR032805">
    <property type="entry name" value="Wax_synthase_dom"/>
</dbReference>
<comment type="caution">
    <text evidence="8">The sequence shown here is derived from an EMBL/GenBank/DDBJ whole genome shotgun (WGS) entry which is preliminary data.</text>
</comment>
<evidence type="ECO:0000256" key="6">
    <source>
        <dbReference type="SAM" id="Phobius"/>
    </source>
</evidence>
<feature type="region of interest" description="Disordered" evidence="5">
    <location>
        <begin position="107"/>
        <end position="137"/>
    </location>
</feature>
<organism evidence="8 9">
    <name type="scientific">Nothophoma quercina</name>
    <dbReference type="NCBI Taxonomy" id="749835"/>
    <lineage>
        <taxon>Eukaryota</taxon>
        <taxon>Fungi</taxon>
        <taxon>Dikarya</taxon>
        <taxon>Ascomycota</taxon>
        <taxon>Pezizomycotina</taxon>
        <taxon>Dothideomycetes</taxon>
        <taxon>Pleosporomycetidae</taxon>
        <taxon>Pleosporales</taxon>
        <taxon>Pleosporineae</taxon>
        <taxon>Didymellaceae</taxon>
        <taxon>Nothophoma</taxon>
    </lineage>
</organism>
<keyword evidence="3 6" id="KW-1133">Transmembrane helix</keyword>
<keyword evidence="9" id="KW-1185">Reference proteome</keyword>
<name>A0ABR3R9U3_9PLEO</name>
<protein>
    <recommendedName>
        <fullName evidence="7">Wax synthase domain-containing protein</fullName>
    </recommendedName>
</protein>
<feature type="transmembrane region" description="Helical" evidence="6">
    <location>
        <begin position="327"/>
        <end position="350"/>
    </location>
</feature>
<evidence type="ECO:0000313" key="9">
    <source>
        <dbReference type="Proteomes" id="UP001521222"/>
    </source>
</evidence>
<reference evidence="8 9" key="1">
    <citation type="submission" date="2024-02" db="EMBL/GenBank/DDBJ databases">
        <title>De novo assembly and annotation of 12 fungi associated with fruit tree decline syndrome in Ontario, Canada.</title>
        <authorList>
            <person name="Sulman M."/>
            <person name="Ellouze W."/>
            <person name="Ilyukhin E."/>
        </authorList>
    </citation>
    <scope>NUCLEOTIDE SEQUENCE [LARGE SCALE GENOMIC DNA]</scope>
    <source>
        <strain evidence="8 9">M97-236</strain>
    </source>
</reference>
<dbReference type="EMBL" id="JAKIXB020000017">
    <property type="protein sequence ID" value="KAL1601023.1"/>
    <property type="molecule type" value="Genomic_DNA"/>
</dbReference>
<gene>
    <name evidence="8" type="ORF">SLS59_005691</name>
</gene>
<keyword evidence="2 6" id="KW-0812">Transmembrane</keyword>
<sequence length="433" mass="48684">MAANMPSLQLPPIFDALQLPLLLLTNVLALTIGPRRRVLQLGFSIPAWVLLASQSLYRDYSGAWGIHYAINCGVMSLMATYLDTVLLMRPDKEGWVKLRSRVETVKDNKDEAKKSGQAVGSDGFPRDDGSVVKSKNKEVSGKSKAPIGFTDRLWWAIRLACTNRYTGWSCEVKNVPVEVDDSYPRWRFLARKIPRALLFYLAKDALYSYTASSLHGSWVDIATLKPAHSYIAYPFLHRFWFSWVHIVLTYVCLELYNTSAGIASVALGLAKPSECPSAFGDLRGLWSVRQAWSVVWHQQCRRVCSAPSIFIVRDVLHLRKGSFASKYLQLFLGFGISGLVHGGASMLYHGSFNDDRALKVFLAQAGIIFVEDHLIEFGKRMGFKDSAFWRLVGLVWTVVTIGASMESWTGLLLKHGLWIHDREMDWFGIGPQV</sequence>
<keyword evidence="4 6" id="KW-0472">Membrane</keyword>
<feature type="compositionally biased region" description="Basic and acidic residues" evidence="5">
    <location>
        <begin position="124"/>
        <end position="137"/>
    </location>
</feature>
<evidence type="ECO:0000313" key="8">
    <source>
        <dbReference type="EMBL" id="KAL1601023.1"/>
    </source>
</evidence>
<evidence type="ECO:0000256" key="4">
    <source>
        <dbReference type="ARBA" id="ARBA00023136"/>
    </source>
</evidence>
<evidence type="ECO:0000256" key="1">
    <source>
        <dbReference type="ARBA" id="ARBA00004141"/>
    </source>
</evidence>
<evidence type="ECO:0000259" key="7">
    <source>
        <dbReference type="Pfam" id="PF13813"/>
    </source>
</evidence>